<dbReference type="PROSITE" id="PS50005">
    <property type="entry name" value="TPR"/>
    <property type="match status" value="2"/>
</dbReference>
<dbReference type="KEGG" id="dov:DSCO28_70760"/>
<evidence type="ECO:0000313" key="2">
    <source>
        <dbReference type="EMBL" id="BBO86510.1"/>
    </source>
</evidence>
<organism evidence="2 3">
    <name type="scientific">Desulfosarcina ovata subsp. sediminis</name>
    <dbReference type="NCBI Taxonomy" id="885957"/>
    <lineage>
        <taxon>Bacteria</taxon>
        <taxon>Pseudomonadati</taxon>
        <taxon>Thermodesulfobacteriota</taxon>
        <taxon>Desulfobacteria</taxon>
        <taxon>Desulfobacterales</taxon>
        <taxon>Desulfosarcinaceae</taxon>
        <taxon>Desulfosarcina</taxon>
    </lineage>
</organism>
<evidence type="ECO:0000313" key="3">
    <source>
        <dbReference type="Proteomes" id="UP000425960"/>
    </source>
</evidence>
<dbReference type="GO" id="GO:0097363">
    <property type="term" value="F:protein O-acetylglucosaminyltransferase activity"/>
    <property type="evidence" value="ECO:0007669"/>
    <property type="project" value="TreeGrafter"/>
</dbReference>
<dbReference type="PANTHER" id="PTHR44366:SF1">
    <property type="entry name" value="UDP-N-ACETYLGLUCOSAMINE--PEPTIDE N-ACETYLGLUCOSAMINYLTRANSFERASE 110 KDA SUBUNIT"/>
    <property type="match status" value="1"/>
</dbReference>
<sequence length="268" mass="29495">MGRSASLMPLVVACWVVSAVFLGGCAGHSDRETPALRPPETQARPDWRPGEAEPDYLALARDLIHQGHYTVALRQLELAAQADRSIPEPHYLMGVCHRKTGDAAVARACFLRAIRLDGGYAPAYNGLGIVCFMDRQYGPARKAMLKAITLNPANPDFFNDLGVVEMRSHLADSALARFEECLHIDSGHTRAKNNLAECLVRLGRNRTALAFLETHFPAAVACNNMGVIYEQVGYVSRARGMFQQALDLDPGLAVARRNLNRMESKEDH</sequence>
<dbReference type="GO" id="GO:0006493">
    <property type="term" value="P:protein O-linked glycosylation"/>
    <property type="evidence" value="ECO:0007669"/>
    <property type="project" value="InterPro"/>
</dbReference>
<dbReference type="InterPro" id="IPR011990">
    <property type="entry name" value="TPR-like_helical_dom_sf"/>
</dbReference>
<reference evidence="2 3" key="1">
    <citation type="submission" date="2019-11" db="EMBL/GenBank/DDBJ databases">
        <title>Comparative genomics of hydrocarbon-degrading Desulfosarcina strains.</title>
        <authorList>
            <person name="Watanabe M."/>
            <person name="Kojima H."/>
            <person name="Fukui M."/>
        </authorList>
    </citation>
    <scope>NUCLEOTIDE SEQUENCE [LARGE SCALE GENOMIC DNA]</scope>
    <source>
        <strain evidence="2 3">28bB2T</strain>
    </source>
</reference>
<dbReference type="InterPro" id="IPR037919">
    <property type="entry name" value="OGT"/>
</dbReference>
<feature type="repeat" description="TPR" evidence="1">
    <location>
        <begin position="219"/>
        <end position="252"/>
    </location>
</feature>
<proteinExistence type="predicted"/>
<name>A0A5K8A2K5_9BACT</name>
<evidence type="ECO:0008006" key="4">
    <source>
        <dbReference type="Google" id="ProtNLM"/>
    </source>
</evidence>
<dbReference type="InterPro" id="IPR019734">
    <property type="entry name" value="TPR_rpt"/>
</dbReference>
<feature type="repeat" description="TPR" evidence="1">
    <location>
        <begin position="121"/>
        <end position="154"/>
    </location>
</feature>
<dbReference type="SMART" id="SM00028">
    <property type="entry name" value="TPR"/>
    <property type="match status" value="4"/>
</dbReference>
<dbReference type="PROSITE" id="PS51257">
    <property type="entry name" value="PROKAR_LIPOPROTEIN"/>
    <property type="match status" value="1"/>
</dbReference>
<dbReference type="RefSeq" id="WP_155325781.1">
    <property type="nucleotide sequence ID" value="NZ_AP021876.1"/>
</dbReference>
<keyword evidence="1" id="KW-0802">TPR repeat</keyword>
<dbReference type="Proteomes" id="UP000425960">
    <property type="component" value="Chromosome"/>
</dbReference>
<dbReference type="PANTHER" id="PTHR44366">
    <property type="entry name" value="UDP-N-ACETYLGLUCOSAMINE--PEPTIDE N-ACETYLGLUCOSAMINYLTRANSFERASE 110 KDA SUBUNIT"/>
    <property type="match status" value="1"/>
</dbReference>
<accession>A0A5K8A2K5</accession>
<gene>
    <name evidence="2" type="ORF">DSCO28_70760</name>
</gene>
<dbReference type="Pfam" id="PF13176">
    <property type="entry name" value="TPR_7"/>
    <property type="match status" value="1"/>
</dbReference>
<protein>
    <recommendedName>
        <fullName evidence="4">Lipoprotein</fullName>
    </recommendedName>
</protein>
<dbReference type="EMBL" id="AP021876">
    <property type="protein sequence ID" value="BBO86510.1"/>
    <property type="molecule type" value="Genomic_DNA"/>
</dbReference>
<dbReference type="AlphaFoldDB" id="A0A5K8A2K5"/>
<dbReference type="Gene3D" id="1.25.40.10">
    <property type="entry name" value="Tetratricopeptide repeat domain"/>
    <property type="match status" value="1"/>
</dbReference>
<dbReference type="SUPFAM" id="SSF48452">
    <property type="entry name" value="TPR-like"/>
    <property type="match status" value="1"/>
</dbReference>
<dbReference type="Pfam" id="PF14559">
    <property type="entry name" value="TPR_19"/>
    <property type="match status" value="1"/>
</dbReference>
<evidence type="ECO:0000256" key="1">
    <source>
        <dbReference type="PROSITE-ProRule" id="PRU00339"/>
    </source>
</evidence>
<dbReference type="Pfam" id="PF13432">
    <property type="entry name" value="TPR_16"/>
    <property type="match status" value="1"/>
</dbReference>